<dbReference type="InterPro" id="IPR036188">
    <property type="entry name" value="FAD/NAD-bd_sf"/>
</dbReference>
<keyword evidence="3" id="KW-0285">Flavoprotein</keyword>
<keyword evidence="9" id="KW-1185">Reference proteome</keyword>
<dbReference type="PRINTS" id="PR00411">
    <property type="entry name" value="PNDRDTASEI"/>
</dbReference>
<reference evidence="8 9" key="1">
    <citation type="submission" date="2021-01" db="EMBL/GenBank/DDBJ databases">
        <title>Whole genome shotgun sequence of Planobispora siamensis NBRC 107568.</title>
        <authorList>
            <person name="Komaki H."/>
            <person name="Tamura T."/>
        </authorList>
    </citation>
    <scope>NUCLEOTIDE SEQUENCE [LARGE SCALE GENOMIC DNA]</scope>
    <source>
        <strain evidence="8 9">NBRC 107568</strain>
    </source>
</reference>
<evidence type="ECO:0000256" key="6">
    <source>
        <dbReference type="ARBA" id="ARBA00023002"/>
    </source>
</evidence>
<name>A0A8J3SJ05_9ACTN</name>
<dbReference type="Pfam" id="PF00743">
    <property type="entry name" value="FMO-like"/>
    <property type="match status" value="1"/>
</dbReference>
<dbReference type="InterPro" id="IPR020946">
    <property type="entry name" value="Flavin_mOase-like"/>
</dbReference>
<evidence type="ECO:0000313" key="9">
    <source>
        <dbReference type="Proteomes" id="UP000619788"/>
    </source>
</evidence>
<dbReference type="FunFam" id="3.50.50.60:FF:000228">
    <property type="entry name" value="FAD-containing monooxygenase EthA"/>
    <property type="match status" value="1"/>
</dbReference>
<evidence type="ECO:0000313" key="8">
    <source>
        <dbReference type="EMBL" id="GIH93441.1"/>
    </source>
</evidence>
<keyword evidence="7 8" id="KW-0503">Monooxygenase</keyword>
<comment type="similarity">
    <text evidence="2">Belongs to the FAD-binding monooxygenase family.</text>
</comment>
<gene>
    <name evidence="8" type="ORF">Psi01_40710</name>
</gene>
<organism evidence="8 9">
    <name type="scientific">Planobispora siamensis</name>
    <dbReference type="NCBI Taxonomy" id="936338"/>
    <lineage>
        <taxon>Bacteria</taxon>
        <taxon>Bacillati</taxon>
        <taxon>Actinomycetota</taxon>
        <taxon>Actinomycetes</taxon>
        <taxon>Streptosporangiales</taxon>
        <taxon>Streptosporangiaceae</taxon>
        <taxon>Planobispora</taxon>
    </lineage>
</organism>
<dbReference type="SUPFAM" id="SSF51905">
    <property type="entry name" value="FAD/NAD(P)-binding domain"/>
    <property type="match status" value="1"/>
</dbReference>
<dbReference type="Pfam" id="PF13450">
    <property type="entry name" value="NAD_binding_8"/>
    <property type="match status" value="1"/>
</dbReference>
<dbReference type="PANTHER" id="PTHR43872">
    <property type="entry name" value="MONOOXYGENASE, PUTATIVE (AFU_ORTHOLOGUE AFUA_8G02570)-RELATED"/>
    <property type="match status" value="1"/>
</dbReference>
<evidence type="ECO:0000256" key="7">
    <source>
        <dbReference type="ARBA" id="ARBA00023033"/>
    </source>
</evidence>
<comment type="cofactor">
    <cofactor evidence="1">
        <name>FAD</name>
        <dbReference type="ChEBI" id="CHEBI:57692"/>
    </cofactor>
</comment>
<comment type="caution">
    <text evidence="8">The sequence shown here is derived from an EMBL/GenBank/DDBJ whole genome shotgun (WGS) entry which is preliminary data.</text>
</comment>
<keyword evidence="5" id="KW-0521">NADP</keyword>
<evidence type="ECO:0000256" key="5">
    <source>
        <dbReference type="ARBA" id="ARBA00022857"/>
    </source>
</evidence>
<evidence type="ECO:0000256" key="2">
    <source>
        <dbReference type="ARBA" id="ARBA00010139"/>
    </source>
</evidence>
<dbReference type="Gene3D" id="3.50.50.60">
    <property type="entry name" value="FAD/NAD(P)-binding domain"/>
    <property type="match status" value="2"/>
</dbReference>
<dbReference type="Proteomes" id="UP000619788">
    <property type="component" value="Unassembled WGS sequence"/>
</dbReference>
<dbReference type="EMBL" id="BOOJ01000032">
    <property type="protein sequence ID" value="GIH93441.1"/>
    <property type="molecule type" value="Genomic_DNA"/>
</dbReference>
<dbReference type="GO" id="GO:0050660">
    <property type="term" value="F:flavin adenine dinucleotide binding"/>
    <property type="evidence" value="ECO:0007669"/>
    <property type="project" value="InterPro"/>
</dbReference>
<dbReference type="GO" id="GO:0004499">
    <property type="term" value="F:N,N-dimethylaniline monooxygenase activity"/>
    <property type="evidence" value="ECO:0007669"/>
    <property type="project" value="InterPro"/>
</dbReference>
<sequence length="473" mass="52892">MDVLIVGAGLSGVGAAWHLRRHGWTYAVLEARDRLGGTWDLFRYPGVRSDSDMFTLSYPFHPWRGAKSLADGDSIRRYIEDTAHAHGIDRHIRYGVKVVAAAWSWEGPRWVVRTQQGGRSQTWTCSFLYVCAGYYDYAQGHQPDFAGLDHFGGRFVHPQFWPQDLDLAGKRVVVIGSGATAVTLVPALAETAAHVTMLQRSPTYLASQPAVDRTADALRRLLPARLAHALIRGKNVLSSQLTYWLSRRFPEQTKRYLRKDLLRLLPDPAYLDQHFTPRYQPWDQRLCVVPDGDLLRQVAAGRASVVTDEITRFTEHGIELESGKFLEAEVVVSATGLSLVPLGGIAVSVDGRAVDPAQTTAYRGLMLSGVPNLAFCVGYTNASWTLRADLSSRYVVRLLDHMRRRGLSTAMPAPPPRRAGRPLLGLTSTYIQRAAHLFPRQGERDPWAVTQNYLLDRAKFAFLDIRKGMVFDE</sequence>
<evidence type="ECO:0000256" key="1">
    <source>
        <dbReference type="ARBA" id="ARBA00001974"/>
    </source>
</evidence>
<evidence type="ECO:0000256" key="4">
    <source>
        <dbReference type="ARBA" id="ARBA00022827"/>
    </source>
</evidence>
<keyword evidence="6" id="KW-0560">Oxidoreductase</keyword>
<proteinExistence type="inferred from homology"/>
<dbReference type="AlphaFoldDB" id="A0A8J3SJ05"/>
<protein>
    <submittedName>
        <fullName evidence="8">Monooxygenase flavin-binding family protein</fullName>
    </submittedName>
</protein>
<keyword evidence="4" id="KW-0274">FAD</keyword>
<dbReference type="GO" id="GO:0050661">
    <property type="term" value="F:NADP binding"/>
    <property type="evidence" value="ECO:0007669"/>
    <property type="project" value="InterPro"/>
</dbReference>
<dbReference type="InterPro" id="IPR051820">
    <property type="entry name" value="FAD-binding_MO"/>
</dbReference>
<dbReference type="PANTHER" id="PTHR43872:SF1">
    <property type="entry name" value="MONOOXYGENASE, PUTATIVE (AFU_ORTHOLOGUE AFUA_8G02570)-RELATED"/>
    <property type="match status" value="1"/>
</dbReference>
<evidence type="ECO:0000256" key="3">
    <source>
        <dbReference type="ARBA" id="ARBA00022630"/>
    </source>
</evidence>
<accession>A0A8J3SJ05</accession>